<name>A0A0K1JQQ7_9MICO</name>
<dbReference type="PANTHER" id="PTHR31157:SF1">
    <property type="entry name" value="SCP DOMAIN-CONTAINING PROTEIN"/>
    <property type="match status" value="1"/>
</dbReference>
<dbReference type="Pfam" id="PF00188">
    <property type="entry name" value="CAP"/>
    <property type="match status" value="1"/>
</dbReference>
<dbReference type="OrthoDB" id="68195at2"/>
<evidence type="ECO:0000313" key="2">
    <source>
        <dbReference type="EMBL" id="AKU19056.1"/>
    </source>
</evidence>
<feature type="domain" description="SCP" evidence="1">
    <location>
        <begin position="2"/>
        <end position="120"/>
    </location>
</feature>
<dbReference type="SUPFAM" id="SSF55797">
    <property type="entry name" value="PR-1-like"/>
    <property type="match status" value="1"/>
</dbReference>
<dbReference type="STRING" id="571913.VV02_17825"/>
<sequence>MVRLVNDARRDHGCGPVTADPQLGAAAYSHAKDMVDHTYFSHTGLDGSSAQTRSEDAGFAGQGGWENIAAGQSDPAAVMDSWMKSPGHRANILNCDLNRLGVGYHPGKVDPAYGGGSWVQDFGTK</sequence>
<dbReference type="InterPro" id="IPR035940">
    <property type="entry name" value="CAP_sf"/>
</dbReference>
<keyword evidence="3" id="KW-1185">Reference proteome</keyword>
<dbReference type="PANTHER" id="PTHR31157">
    <property type="entry name" value="SCP DOMAIN-CONTAINING PROTEIN"/>
    <property type="match status" value="1"/>
</dbReference>
<accession>A0A0K1JQQ7</accession>
<dbReference type="InterPro" id="IPR014044">
    <property type="entry name" value="CAP_dom"/>
</dbReference>
<protein>
    <recommendedName>
        <fullName evidence="1">SCP domain-containing protein</fullName>
    </recommendedName>
</protein>
<dbReference type="Proteomes" id="UP000066480">
    <property type="component" value="Chromosome"/>
</dbReference>
<evidence type="ECO:0000313" key="3">
    <source>
        <dbReference type="Proteomes" id="UP000066480"/>
    </source>
</evidence>
<dbReference type="AlphaFoldDB" id="A0A0K1JQQ7"/>
<reference evidence="2 3" key="1">
    <citation type="submission" date="2015-03" db="EMBL/GenBank/DDBJ databases">
        <title>Luteipulveratus halotolerans sp. nov., a novel actinobacterium (Dermacoccaceae) from Sarawak, Malaysia.</title>
        <authorList>
            <person name="Juboi H."/>
            <person name="Basik A."/>
            <person name="Shamsul S.S."/>
            <person name="Arnold P."/>
            <person name="Schmitt E.K."/>
            <person name="Sanglier J.-J."/>
            <person name="Yeo T."/>
        </authorList>
    </citation>
    <scope>NUCLEOTIDE SEQUENCE [LARGE SCALE GENOMIC DNA]</scope>
    <source>
        <strain evidence="2 3">MN07-A0370</strain>
    </source>
</reference>
<organism evidence="2 3">
    <name type="scientific">Luteipulveratus mongoliensis</name>
    <dbReference type="NCBI Taxonomy" id="571913"/>
    <lineage>
        <taxon>Bacteria</taxon>
        <taxon>Bacillati</taxon>
        <taxon>Actinomycetota</taxon>
        <taxon>Actinomycetes</taxon>
        <taxon>Micrococcales</taxon>
        <taxon>Dermacoccaceae</taxon>
        <taxon>Luteipulveratus</taxon>
    </lineage>
</organism>
<dbReference type="KEGG" id="lmoi:VV02_17825"/>
<dbReference type="CDD" id="cd05379">
    <property type="entry name" value="CAP_bacterial"/>
    <property type="match status" value="1"/>
</dbReference>
<dbReference type="EMBL" id="CP011112">
    <property type="protein sequence ID" value="AKU19056.1"/>
    <property type="molecule type" value="Genomic_DNA"/>
</dbReference>
<gene>
    <name evidence="2" type="ORF">VV02_17825</name>
</gene>
<proteinExistence type="predicted"/>
<dbReference type="Gene3D" id="3.40.33.10">
    <property type="entry name" value="CAP"/>
    <property type="match status" value="1"/>
</dbReference>
<evidence type="ECO:0000259" key="1">
    <source>
        <dbReference type="Pfam" id="PF00188"/>
    </source>
</evidence>